<dbReference type="PROSITE" id="PS50925">
    <property type="entry name" value="BLUF"/>
    <property type="match status" value="1"/>
</dbReference>
<accession>A0A0R0E1E7</accession>
<evidence type="ECO:0000313" key="3">
    <source>
        <dbReference type="Proteomes" id="UP000050940"/>
    </source>
</evidence>
<evidence type="ECO:0000259" key="1">
    <source>
        <dbReference type="PROSITE" id="PS50925"/>
    </source>
</evidence>
<reference evidence="2 3" key="1">
    <citation type="submission" date="2015-05" db="EMBL/GenBank/DDBJ databases">
        <title>Genome sequencing and analysis of members of genus Stenotrophomonas.</title>
        <authorList>
            <person name="Patil P.P."/>
            <person name="Midha S."/>
            <person name="Patil P.B."/>
        </authorList>
    </citation>
    <scope>NUCLEOTIDE SEQUENCE [LARGE SCALE GENOMIC DNA]</scope>
    <source>
        <strain evidence="2 3">JCM 16244</strain>
    </source>
</reference>
<keyword evidence="3" id="KW-1185">Reference proteome</keyword>
<comment type="caution">
    <text evidence="2">The sequence shown here is derived from an EMBL/GenBank/DDBJ whole genome shotgun (WGS) entry which is preliminary data.</text>
</comment>
<dbReference type="Gene3D" id="3.30.70.100">
    <property type="match status" value="1"/>
</dbReference>
<gene>
    <name evidence="2" type="ORF">ABB34_03885</name>
</gene>
<dbReference type="Pfam" id="PF04940">
    <property type="entry name" value="BLUF"/>
    <property type="match status" value="1"/>
</dbReference>
<sequence>MTQYAVAYVSVAVAGLTPADLDHLLVDARAHNRLEGVTGVLLHDGYRFFQYFEGPQDGVARIYARVLASRMHVELEELRNGPVERLYFTRWHMGCSHTEGSVLQELSSRQWRQEAGYLREDVALAGNPPGLRELLAFWERQQAMDD</sequence>
<dbReference type="GO" id="GO:0009882">
    <property type="term" value="F:blue light photoreceptor activity"/>
    <property type="evidence" value="ECO:0007669"/>
    <property type="project" value="InterPro"/>
</dbReference>
<name>A0A0R0E1E7_9GAMM</name>
<dbReference type="SMART" id="SM01034">
    <property type="entry name" value="BLUF"/>
    <property type="match status" value="1"/>
</dbReference>
<dbReference type="InterPro" id="IPR036046">
    <property type="entry name" value="Acylphosphatase-like_dom_sf"/>
</dbReference>
<dbReference type="InterPro" id="IPR007024">
    <property type="entry name" value="BLUF_domain"/>
</dbReference>
<proteinExistence type="predicted"/>
<dbReference type="AlphaFoldDB" id="A0A0R0E1E7"/>
<dbReference type="Proteomes" id="UP000050940">
    <property type="component" value="Unassembled WGS sequence"/>
</dbReference>
<evidence type="ECO:0000313" key="2">
    <source>
        <dbReference type="EMBL" id="KRG87760.1"/>
    </source>
</evidence>
<dbReference type="EMBL" id="LDJP01000016">
    <property type="protein sequence ID" value="KRG87760.1"/>
    <property type="molecule type" value="Genomic_DNA"/>
</dbReference>
<feature type="domain" description="BLUF" evidence="1">
    <location>
        <begin position="3"/>
        <end position="94"/>
    </location>
</feature>
<dbReference type="STRING" id="659018.ABB34_03885"/>
<dbReference type="PATRIC" id="fig|659018.3.peg.655"/>
<dbReference type="GO" id="GO:0071949">
    <property type="term" value="F:FAD binding"/>
    <property type="evidence" value="ECO:0007669"/>
    <property type="project" value="InterPro"/>
</dbReference>
<organism evidence="2 3">
    <name type="scientific">Stenotrophomonas daejeonensis</name>
    <dbReference type="NCBI Taxonomy" id="659018"/>
    <lineage>
        <taxon>Bacteria</taxon>
        <taxon>Pseudomonadati</taxon>
        <taxon>Pseudomonadota</taxon>
        <taxon>Gammaproteobacteria</taxon>
        <taxon>Lysobacterales</taxon>
        <taxon>Lysobacteraceae</taxon>
        <taxon>Stenotrophomonas</taxon>
    </lineage>
</organism>
<protein>
    <recommendedName>
        <fullName evidence="1">BLUF domain-containing protein</fullName>
    </recommendedName>
</protein>
<dbReference type="RefSeq" id="WP_161808888.1">
    <property type="nucleotide sequence ID" value="NZ_LDJP01000016.1"/>
</dbReference>
<dbReference type="SUPFAM" id="SSF54975">
    <property type="entry name" value="Acylphosphatase/BLUF domain-like"/>
    <property type="match status" value="1"/>
</dbReference>